<evidence type="ECO:0000313" key="2">
    <source>
        <dbReference type="Proteomes" id="UP000634668"/>
    </source>
</evidence>
<sequence>MPLTKKRVPYLCPHVGLDWVLPINGDRVKDGPEFDSLAGACPPLLSGKPYVRIPLKVYLPPHAGTNKMLALAEDWWY</sequence>
<proteinExistence type="predicted"/>
<gene>
    <name evidence="1" type="ORF">GCM10007383_02230</name>
</gene>
<reference evidence="1" key="2">
    <citation type="submission" date="2020-09" db="EMBL/GenBank/DDBJ databases">
        <authorList>
            <person name="Sun Q."/>
            <person name="Kim S."/>
        </authorList>
    </citation>
    <scope>NUCLEOTIDE SEQUENCE</scope>
    <source>
        <strain evidence="1">KCTC 12113</strain>
    </source>
</reference>
<dbReference type="EMBL" id="BMWP01000001">
    <property type="protein sequence ID" value="GGW22324.1"/>
    <property type="molecule type" value="Genomic_DNA"/>
</dbReference>
<protein>
    <submittedName>
        <fullName evidence="1">Uncharacterized protein</fullName>
    </submittedName>
</protein>
<accession>A0A918IMD2</accession>
<name>A0A918IMD2_9FLAO</name>
<dbReference type="Proteomes" id="UP000634668">
    <property type="component" value="Unassembled WGS sequence"/>
</dbReference>
<keyword evidence="2" id="KW-1185">Reference proteome</keyword>
<dbReference type="AlphaFoldDB" id="A0A918IMD2"/>
<evidence type="ECO:0000313" key="1">
    <source>
        <dbReference type="EMBL" id="GGW22324.1"/>
    </source>
</evidence>
<comment type="caution">
    <text evidence="1">The sequence shown here is derived from an EMBL/GenBank/DDBJ whole genome shotgun (WGS) entry which is preliminary data.</text>
</comment>
<reference evidence="1" key="1">
    <citation type="journal article" date="2014" name="Int. J. Syst. Evol. Microbiol.">
        <title>Complete genome sequence of Corynebacterium casei LMG S-19264T (=DSM 44701T), isolated from a smear-ripened cheese.</title>
        <authorList>
            <consortium name="US DOE Joint Genome Institute (JGI-PGF)"/>
            <person name="Walter F."/>
            <person name="Albersmeier A."/>
            <person name="Kalinowski J."/>
            <person name="Ruckert C."/>
        </authorList>
    </citation>
    <scope>NUCLEOTIDE SEQUENCE</scope>
    <source>
        <strain evidence="1">KCTC 12113</strain>
    </source>
</reference>
<organism evidence="1 2">
    <name type="scientific">Arenibacter certesii</name>
    <dbReference type="NCBI Taxonomy" id="228955"/>
    <lineage>
        <taxon>Bacteria</taxon>
        <taxon>Pseudomonadati</taxon>
        <taxon>Bacteroidota</taxon>
        <taxon>Flavobacteriia</taxon>
        <taxon>Flavobacteriales</taxon>
        <taxon>Flavobacteriaceae</taxon>
        <taxon>Arenibacter</taxon>
    </lineage>
</organism>